<dbReference type="EMBL" id="JACVVK020000217">
    <property type="protein sequence ID" value="KAK7483997.1"/>
    <property type="molecule type" value="Genomic_DNA"/>
</dbReference>
<protein>
    <submittedName>
        <fullName evidence="2">Uncharacterized protein</fullName>
    </submittedName>
</protein>
<dbReference type="Proteomes" id="UP001519460">
    <property type="component" value="Unassembled WGS sequence"/>
</dbReference>
<evidence type="ECO:0000313" key="3">
    <source>
        <dbReference type="Proteomes" id="UP001519460"/>
    </source>
</evidence>
<evidence type="ECO:0000313" key="2">
    <source>
        <dbReference type="EMBL" id="KAK7483997.1"/>
    </source>
</evidence>
<name>A0ABD0KA99_9CAEN</name>
<keyword evidence="3" id="KW-1185">Reference proteome</keyword>
<reference evidence="2 3" key="1">
    <citation type="journal article" date="2023" name="Sci. Data">
        <title>Genome assembly of the Korean intertidal mud-creeper Batillaria attramentaria.</title>
        <authorList>
            <person name="Patra A.K."/>
            <person name="Ho P.T."/>
            <person name="Jun S."/>
            <person name="Lee S.J."/>
            <person name="Kim Y."/>
            <person name="Won Y.J."/>
        </authorList>
    </citation>
    <scope>NUCLEOTIDE SEQUENCE [LARGE SCALE GENOMIC DNA]</scope>
    <source>
        <strain evidence="2">Wonlab-2016</strain>
    </source>
</reference>
<comment type="caution">
    <text evidence="2">The sequence shown here is derived from an EMBL/GenBank/DDBJ whole genome shotgun (WGS) entry which is preliminary data.</text>
</comment>
<dbReference type="AlphaFoldDB" id="A0ABD0KA99"/>
<organism evidence="2 3">
    <name type="scientific">Batillaria attramentaria</name>
    <dbReference type="NCBI Taxonomy" id="370345"/>
    <lineage>
        <taxon>Eukaryota</taxon>
        <taxon>Metazoa</taxon>
        <taxon>Spiralia</taxon>
        <taxon>Lophotrochozoa</taxon>
        <taxon>Mollusca</taxon>
        <taxon>Gastropoda</taxon>
        <taxon>Caenogastropoda</taxon>
        <taxon>Sorbeoconcha</taxon>
        <taxon>Cerithioidea</taxon>
        <taxon>Batillariidae</taxon>
        <taxon>Batillaria</taxon>
    </lineage>
</organism>
<proteinExistence type="predicted"/>
<feature type="compositionally biased region" description="Basic and acidic residues" evidence="1">
    <location>
        <begin position="73"/>
        <end position="134"/>
    </location>
</feature>
<gene>
    <name evidence="2" type="ORF">BaRGS_00024732</name>
</gene>
<sequence length="134" mass="15237">MGSPVLKDLTAGNSSPKSVSFTEYTGGLLLTWQPNPVLASLILCPLCQHKGIPRPPPLPSTTTSDPYCGVWREGTDRPKDKAYYDQTDRPKDKAHYDQTDRPKDKAYYDQTDSPKDKVHYDQTDRPKDKAYYER</sequence>
<feature type="region of interest" description="Disordered" evidence="1">
    <location>
        <begin position="52"/>
        <end position="134"/>
    </location>
</feature>
<evidence type="ECO:0000256" key="1">
    <source>
        <dbReference type="SAM" id="MobiDB-lite"/>
    </source>
</evidence>
<accession>A0ABD0KA99</accession>